<evidence type="ECO:0000256" key="4">
    <source>
        <dbReference type="ARBA" id="ARBA00022989"/>
    </source>
</evidence>
<evidence type="ECO:0000256" key="6">
    <source>
        <dbReference type="SAM" id="Phobius"/>
    </source>
</evidence>
<organism evidence="7 8">
    <name type="scientific">Araneus ventricosus</name>
    <name type="common">Orbweaver spider</name>
    <name type="synonym">Epeira ventricosa</name>
    <dbReference type="NCBI Taxonomy" id="182803"/>
    <lineage>
        <taxon>Eukaryota</taxon>
        <taxon>Metazoa</taxon>
        <taxon>Ecdysozoa</taxon>
        <taxon>Arthropoda</taxon>
        <taxon>Chelicerata</taxon>
        <taxon>Arachnida</taxon>
        <taxon>Araneae</taxon>
        <taxon>Araneomorphae</taxon>
        <taxon>Entelegynae</taxon>
        <taxon>Araneoidea</taxon>
        <taxon>Araneidae</taxon>
        <taxon>Araneus</taxon>
    </lineage>
</organism>
<dbReference type="AlphaFoldDB" id="A0A4Y2IM36"/>
<comment type="caution">
    <text evidence="7">The sequence shown here is derived from an EMBL/GenBank/DDBJ whole genome shotgun (WGS) entry which is preliminary data.</text>
</comment>
<feature type="transmembrane region" description="Helical" evidence="6">
    <location>
        <begin position="470"/>
        <end position="490"/>
    </location>
</feature>
<dbReference type="Pfam" id="PF05978">
    <property type="entry name" value="UNC-93"/>
    <property type="match status" value="2"/>
</dbReference>
<evidence type="ECO:0000313" key="8">
    <source>
        <dbReference type="Proteomes" id="UP000499080"/>
    </source>
</evidence>
<dbReference type="EMBL" id="BGPR01002768">
    <property type="protein sequence ID" value="GBM78650.1"/>
    <property type="molecule type" value="Genomic_DNA"/>
</dbReference>
<feature type="transmembrane region" description="Helical" evidence="6">
    <location>
        <begin position="437"/>
        <end position="458"/>
    </location>
</feature>
<evidence type="ECO:0000313" key="7">
    <source>
        <dbReference type="EMBL" id="GBM78650.1"/>
    </source>
</evidence>
<dbReference type="GO" id="GO:0015459">
    <property type="term" value="F:potassium channel regulator activity"/>
    <property type="evidence" value="ECO:0007669"/>
    <property type="project" value="TreeGrafter"/>
</dbReference>
<dbReference type="Gene3D" id="1.20.1250.20">
    <property type="entry name" value="MFS general substrate transporter like domains"/>
    <property type="match status" value="2"/>
</dbReference>
<keyword evidence="8" id="KW-1185">Reference proteome</keyword>
<feature type="transmembrane region" description="Helical" evidence="6">
    <location>
        <begin position="407"/>
        <end position="425"/>
    </location>
</feature>
<dbReference type="InterPro" id="IPR010291">
    <property type="entry name" value="Ion_channel_UNC-93"/>
</dbReference>
<dbReference type="PANTHER" id="PTHR19444:SF11">
    <property type="entry name" value="UNC93-LIKE PROTEIN"/>
    <property type="match status" value="1"/>
</dbReference>
<dbReference type="InterPro" id="IPR036259">
    <property type="entry name" value="MFS_trans_sf"/>
</dbReference>
<keyword evidence="5 6" id="KW-0472">Membrane</keyword>
<feature type="transmembrane region" description="Helical" evidence="6">
    <location>
        <begin position="496"/>
        <end position="515"/>
    </location>
</feature>
<feature type="transmembrane region" description="Helical" evidence="6">
    <location>
        <begin position="30"/>
        <end position="51"/>
    </location>
</feature>
<dbReference type="PANTHER" id="PTHR19444">
    <property type="entry name" value="UNC-93 RELATED"/>
    <property type="match status" value="1"/>
</dbReference>
<name>A0A4Y2IM36_ARAVE</name>
<feature type="transmembrane region" description="Helical" evidence="6">
    <location>
        <begin position="112"/>
        <end position="132"/>
    </location>
</feature>
<dbReference type="GO" id="GO:0006937">
    <property type="term" value="P:regulation of muscle contraction"/>
    <property type="evidence" value="ECO:0007669"/>
    <property type="project" value="TreeGrafter"/>
</dbReference>
<keyword evidence="3 6" id="KW-0812">Transmembrane</keyword>
<dbReference type="GO" id="GO:0043266">
    <property type="term" value="P:regulation of potassium ion transport"/>
    <property type="evidence" value="ECO:0007669"/>
    <property type="project" value="TreeGrafter"/>
</dbReference>
<dbReference type="SUPFAM" id="SSF103473">
    <property type="entry name" value="MFS general substrate transporter"/>
    <property type="match status" value="2"/>
</dbReference>
<reference evidence="7 8" key="1">
    <citation type="journal article" date="2019" name="Sci. Rep.">
        <title>Orb-weaving spider Araneus ventricosus genome elucidates the spidroin gene catalogue.</title>
        <authorList>
            <person name="Kono N."/>
            <person name="Nakamura H."/>
            <person name="Ohtoshi R."/>
            <person name="Moran D.A.P."/>
            <person name="Shinohara A."/>
            <person name="Yoshida Y."/>
            <person name="Fujiwara M."/>
            <person name="Mori M."/>
            <person name="Tomita M."/>
            <person name="Arakawa K."/>
        </authorList>
    </citation>
    <scope>NUCLEOTIDE SEQUENCE [LARGE SCALE GENOMIC DNA]</scope>
</reference>
<feature type="transmembrane region" description="Helical" evidence="6">
    <location>
        <begin position="535"/>
        <end position="554"/>
    </location>
</feature>
<evidence type="ECO:0000256" key="1">
    <source>
        <dbReference type="ARBA" id="ARBA00004141"/>
    </source>
</evidence>
<dbReference type="GO" id="GO:0005886">
    <property type="term" value="C:plasma membrane"/>
    <property type="evidence" value="ECO:0007669"/>
    <property type="project" value="TreeGrafter"/>
</dbReference>
<feature type="transmembrane region" description="Helical" evidence="6">
    <location>
        <begin position="356"/>
        <end position="377"/>
    </location>
</feature>
<sequence length="619" mass="68780">MQLKTQHSASEAGAQQCPNRSFTRLQMLKNVTVICAGVLLLFTAYDGMTMLQSTMNRDQGIGVWSQAIMYFFFSVSAIFFPKYVIKKFGTKTTYVLSMVAYIPYIASNFYSHWVLVVPVSILIGLGAALIWGAQASYLNNVSVMYVDIGMNSNGKNGSEKNISCISNNITSWSSEKKDNRSVSCDLASFKSYFRNDEKNVTLKSYENVWLKRNSIAAIGPKSGIDNFSNISAQQDKYKTSINDQFYSAPFKNAENFNVVENNETNSKVAEVPKSSDGIKKRRKMIESTTARFFGFHGVAYLTCHLWGNLITYFILQTDVDMNAVSNSSCVCGADFCNVASECFEQNIEQPSERIRYILTGTCVCIAIIAVLIVAFFLDPLESEKKEEVTFSMDLLMATYKLAKKKELILLIPASFYIGMVQGFYTGDFTKSFVGCAWGTYHVGLVAVSYGAMCGVSSFSSGWLVKRVGRIPIFSAASLVNIAACATMLAWRPTAEAPAMFFVIAGMWGVHVGAIWSQLRAFYGILFKADEEAAFAAFHVWYALGFSLSFAYANYFSSQLQLHKILWVAFSSTVGLRVGRRHQLQSVCLQDVVLVHQTDSNRLGLSLVGQCYSIHLTDQT</sequence>
<keyword evidence="4 6" id="KW-1133">Transmembrane helix</keyword>
<dbReference type="InterPro" id="IPR051951">
    <property type="entry name" value="UNC-93_regulatory"/>
</dbReference>
<proteinExistence type="inferred from homology"/>
<accession>A0A4Y2IM36</accession>
<evidence type="ECO:0000256" key="2">
    <source>
        <dbReference type="ARBA" id="ARBA00009172"/>
    </source>
</evidence>
<feature type="transmembrane region" description="Helical" evidence="6">
    <location>
        <begin position="88"/>
        <end position="106"/>
    </location>
</feature>
<comment type="similarity">
    <text evidence="2">Belongs to the unc-93 family.</text>
</comment>
<feature type="transmembrane region" description="Helical" evidence="6">
    <location>
        <begin position="290"/>
        <end position="315"/>
    </location>
</feature>
<dbReference type="OrthoDB" id="78663at2759"/>
<evidence type="ECO:0000256" key="5">
    <source>
        <dbReference type="ARBA" id="ARBA00023136"/>
    </source>
</evidence>
<dbReference type="GO" id="GO:0055120">
    <property type="term" value="C:striated muscle dense body"/>
    <property type="evidence" value="ECO:0007669"/>
    <property type="project" value="TreeGrafter"/>
</dbReference>
<comment type="subcellular location">
    <subcellularLocation>
        <location evidence="1">Membrane</location>
        <topology evidence="1">Multi-pass membrane protein</topology>
    </subcellularLocation>
</comment>
<gene>
    <name evidence="7" type="primary">CG4928_7</name>
    <name evidence="7" type="ORF">AVEN_88196_1</name>
</gene>
<protein>
    <submittedName>
        <fullName evidence="7">UNC93-like protein</fullName>
    </submittedName>
</protein>
<dbReference type="Proteomes" id="UP000499080">
    <property type="component" value="Unassembled WGS sequence"/>
</dbReference>
<feature type="transmembrane region" description="Helical" evidence="6">
    <location>
        <begin position="63"/>
        <end position="81"/>
    </location>
</feature>
<evidence type="ECO:0000256" key="3">
    <source>
        <dbReference type="ARBA" id="ARBA00022692"/>
    </source>
</evidence>